<comment type="similarity">
    <text evidence="1">Belongs to the glycosyl hydrolase 2 family.</text>
</comment>
<evidence type="ECO:0000256" key="4">
    <source>
        <dbReference type="SAM" id="SignalP"/>
    </source>
</evidence>
<gene>
    <name evidence="8" type="ORF">CLV58_105172</name>
</gene>
<dbReference type="AlphaFoldDB" id="A0A2T0T8I0"/>
<protein>
    <submittedName>
        <fullName evidence="8">Glycosyl hydrolase family 2</fullName>
    </submittedName>
</protein>
<feature type="domain" description="Glycosyl hydrolases family 2 sugar binding" evidence="7">
    <location>
        <begin position="67"/>
        <end position="185"/>
    </location>
</feature>
<dbReference type="EMBL" id="PVTE01000005">
    <property type="protein sequence ID" value="PRY41970.1"/>
    <property type="molecule type" value="Genomic_DNA"/>
</dbReference>
<evidence type="ECO:0000259" key="7">
    <source>
        <dbReference type="Pfam" id="PF02837"/>
    </source>
</evidence>
<name>A0A2T0T8I0_9BACT</name>
<dbReference type="PANTHER" id="PTHR42732:SF2">
    <property type="entry name" value="BETA-MANNOSIDASE"/>
    <property type="match status" value="1"/>
</dbReference>
<sequence>MRNITLQRTGTLLALNGLLTSFGFAQSPATPAVRPAPIMSRWEKQVTADNAWREYPRPQLMRQQWQNLNGMWDYAITPKTAPAPTQFSGAPDRGQILVPFAVESTLSKVTKPLTPDQRLWYRRSITVPRDWNGQRVLLHFGAVDYECSLWINGGLVGSHTGGSDAFSFDITDYLKDGQNQLLLGVTDPTSTGEQPRGKQLLNPNSIWYTPVSGIWQTVWMEPVPKAHHIDEIRLTPEVDSGRVRVEVLLDKPVTGPTTAIRLTAMDGNQTVATTITRADRVAYLPIQNPKLWSPDSPFLYNFRAELVTVNDPFAGTANDKRPRRNDAERAAYAKATVTGTAADAVTSYFAMRKIAMGPNPTGSTGNQPVLLLNNKFVFQNGPLDQGWWPGGLLTPPSDEAMAFEIDFLKKSGFNMLRKHIKVEPDRYYYLCDKLGILVWQDMPSGFLEGQNESPGDQFEPIRRSKGVEQFELELRRMMNQLHNHPSIVTWVVHNEGWGQYDNPRLSAWVKGLDPSRTVNAVSGWNDRNAGDFFDIHTYEPEPRFPAPKSDRVVVIGEFGGIGWPIQGHLWNPEMRNWGYQTYHSAAEVEKAYRTKYAKIADYYKNRALSAAVYTQTTDVEGEVNGLLTYDREVIKIPVETLRQIHAPLFDK</sequence>
<dbReference type="Pfam" id="PF02836">
    <property type="entry name" value="Glyco_hydro_2_C"/>
    <property type="match status" value="1"/>
</dbReference>
<accession>A0A2T0T8I0</accession>
<dbReference type="InterPro" id="IPR008979">
    <property type="entry name" value="Galactose-bd-like_sf"/>
</dbReference>
<evidence type="ECO:0000256" key="2">
    <source>
        <dbReference type="ARBA" id="ARBA00022801"/>
    </source>
</evidence>
<dbReference type="SUPFAM" id="SSF49303">
    <property type="entry name" value="beta-Galactosidase/glucuronidase domain"/>
    <property type="match status" value="1"/>
</dbReference>
<keyword evidence="9" id="KW-1185">Reference proteome</keyword>
<dbReference type="InterPro" id="IPR006102">
    <property type="entry name" value="Ig-like_GH2"/>
</dbReference>
<dbReference type="RefSeq" id="WP_245882255.1">
    <property type="nucleotide sequence ID" value="NZ_PVTE01000005.1"/>
</dbReference>
<dbReference type="Proteomes" id="UP000238375">
    <property type="component" value="Unassembled WGS sequence"/>
</dbReference>
<feature type="domain" description="Glycoside hydrolase family 2 immunoglobulin-like beta-sandwich" evidence="5">
    <location>
        <begin position="228"/>
        <end position="306"/>
    </location>
</feature>
<dbReference type="InterPro" id="IPR036156">
    <property type="entry name" value="Beta-gal/glucu_dom_sf"/>
</dbReference>
<feature type="chain" id="PRO_5015498074" evidence="4">
    <location>
        <begin position="26"/>
        <end position="651"/>
    </location>
</feature>
<evidence type="ECO:0000259" key="5">
    <source>
        <dbReference type="Pfam" id="PF00703"/>
    </source>
</evidence>
<dbReference type="Gene3D" id="2.60.40.10">
    <property type="entry name" value="Immunoglobulins"/>
    <property type="match status" value="1"/>
</dbReference>
<dbReference type="SUPFAM" id="SSF49785">
    <property type="entry name" value="Galactose-binding domain-like"/>
    <property type="match status" value="1"/>
</dbReference>
<organism evidence="8 9">
    <name type="scientific">Spirosoma oryzae</name>
    <dbReference type="NCBI Taxonomy" id="1469603"/>
    <lineage>
        <taxon>Bacteria</taxon>
        <taxon>Pseudomonadati</taxon>
        <taxon>Bacteroidota</taxon>
        <taxon>Cytophagia</taxon>
        <taxon>Cytophagales</taxon>
        <taxon>Cytophagaceae</taxon>
        <taxon>Spirosoma</taxon>
    </lineage>
</organism>
<dbReference type="Pfam" id="PF00703">
    <property type="entry name" value="Glyco_hydro_2"/>
    <property type="match status" value="1"/>
</dbReference>
<feature type="domain" description="Glycoside hydrolase family 2 catalytic" evidence="6">
    <location>
        <begin position="399"/>
        <end position="527"/>
    </location>
</feature>
<keyword evidence="2 8" id="KW-0378">Hydrolase</keyword>
<dbReference type="GO" id="GO:0004553">
    <property type="term" value="F:hydrolase activity, hydrolyzing O-glycosyl compounds"/>
    <property type="evidence" value="ECO:0007669"/>
    <property type="project" value="InterPro"/>
</dbReference>
<evidence type="ECO:0000313" key="8">
    <source>
        <dbReference type="EMBL" id="PRY41970.1"/>
    </source>
</evidence>
<feature type="signal peptide" evidence="4">
    <location>
        <begin position="1"/>
        <end position="25"/>
    </location>
</feature>
<dbReference type="GO" id="GO:0005975">
    <property type="term" value="P:carbohydrate metabolic process"/>
    <property type="evidence" value="ECO:0007669"/>
    <property type="project" value="InterPro"/>
</dbReference>
<dbReference type="InterPro" id="IPR013783">
    <property type="entry name" value="Ig-like_fold"/>
</dbReference>
<dbReference type="InterPro" id="IPR017853">
    <property type="entry name" value="GH"/>
</dbReference>
<comment type="caution">
    <text evidence="8">The sequence shown here is derived from an EMBL/GenBank/DDBJ whole genome shotgun (WGS) entry which is preliminary data.</text>
</comment>
<dbReference type="Gene3D" id="3.20.20.80">
    <property type="entry name" value="Glycosidases"/>
    <property type="match status" value="1"/>
</dbReference>
<reference evidence="8 9" key="1">
    <citation type="submission" date="2018-03" db="EMBL/GenBank/DDBJ databases">
        <title>Genomic Encyclopedia of Archaeal and Bacterial Type Strains, Phase II (KMG-II): from individual species to whole genera.</title>
        <authorList>
            <person name="Goeker M."/>
        </authorList>
    </citation>
    <scope>NUCLEOTIDE SEQUENCE [LARGE SCALE GENOMIC DNA]</scope>
    <source>
        <strain evidence="8 9">DSM 28354</strain>
    </source>
</reference>
<evidence type="ECO:0000259" key="6">
    <source>
        <dbReference type="Pfam" id="PF02836"/>
    </source>
</evidence>
<keyword evidence="3" id="KW-0326">Glycosidase</keyword>
<evidence type="ECO:0000313" key="9">
    <source>
        <dbReference type="Proteomes" id="UP000238375"/>
    </source>
</evidence>
<dbReference type="PANTHER" id="PTHR42732">
    <property type="entry name" value="BETA-GALACTOSIDASE"/>
    <property type="match status" value="1"/>
</dbReference>
<keyword evidence="4" id="KW-0732">Signal</keyword>
<dbReference type="Pfam" id="PF02837">
    <property type="entry name" value="Glyco_hydro_2_N"/>
    <property type="match status" value="1"/>
</dbReference>
<evidence type="ECO:0000256" key="1">
    <source>
        <dbReference type="ARBA" id="ARBA00007401"/>
    </source>
</evidence>
<proteinExistence type="inferred from homology"/>
<dbReference type="Gene3D" id="2.60.120.260">
    <property type="entry name" value="Galactose-binding domain-like"/>
    <property type="match status" value="1"/>
</dbReference>
<evidence type="ECO:0000256" key="3">
    <source>
        <dbReference type="ARBA" id="ARBA00023295"/>
    </source>
</evidence>
<dbReference type="InterPro" id="IPR006104">
    <property type="entry name" value="Glyco_hydro_2_N"/>
</dbReference>
<dbReference type="InterPro" id="IPR051913">
    <property type="entry name" value="GH2_Domain-Containing"/>
</dbReference>
<dbReference type="SUPFAM" id="SSF51445">
    <property type="entry name" value="(Trans)glycosidases"/>
    <property type="match status" value="1"/>
</dbReference>
<dbReference type="InterPro" id="IPR006103">
    <property type="entry name" value="Glyco_hydro_2_cat"/>
</dbReference>